<keyword evidence="2" id="KW-1185">Reference proteome</keyword>
<reference evidence="2" key="1">
    <citation type="submission" date="2016-01" db="EMBL/GenBank/DDBJ databases">
        <authorList>
            <person name="Peeters C."/>
        </authorList>
    </citation>
    <scope>NUCLEOTIDE SEQUENCE [LARGE SCALE GENOMIC DNA]</scope>
</reference>
<sequence>MHREEQDVLIGCETQQLRTQQRPVLKIEGAGGFGLSKAADLPIIGKYNQRQRDSQLRRDALHSLTIVLRERCTQAFVTRDERIQGILEGRDIERSA</sequence>
<protein>
    <submittedName>
        <fullName evidence="1">Uncharacterized protein</fullName>
    </submittedName>
</protein>
<dbReference type="EMBL" id="FCNY02000060">
    <property type="protein sequence ID" value="SAL72917.1"/>
    <property type="molecule type" value="Genomic_DNA"/>
</dbReference>
<dbReference type="Proteomes" id="UP000054740">
    <property type="component" value="Unassembled WGS sequence"/>
</dbReference>
<name>A0A158JVT9_CABCO</name>
<dbReference type="AlphaFoldDB" id="A0A158JVT9"/>
<gene>
    <name evidence="1" type="ORF">AWB70_07588</name>
</gene>
<accession>A0A158JVT9</accession>
<organism evidence="1 2">
    <name type="scientific">Caballeronia cordobensis</name>
    <name type="common">Burkholderia cordobensis</name>
    <dbReference type="NCBI Taxonomy" id="1353886"/>
    <lineage>
        <taxon>Bacteria</taxon>
        <taxon>Pseudomonadati</taxon>
        <taxon>Pseudomonadota</taxon>
        <taxon>Betaproteobacteria</taxon>
        <taxon>Burkholderiales</taxon>
        <taxon>Burkholderiaceae</taxon>
        <taxon>Caballeronia</taxon>
    </lineage>
</organism>
<evidence type="ECO:0000313" key="2">
    <source>
        <dbReference type="Proteomes" id="UP000054740"/>
    </source>
</evidence>
<evidence type="ECO:0000313" key="1">
    <source>
        <dbReference type="EMBL" id="SAL72917.1"/>
    </source>
</evidence>
<proteinExistence type="predicted"/>